<sequence>MSAEAPTIDYTFPDTFIVAVHYFNEFMDGTIATPSLSMPASPSPTGGYPTFPPIPTAIFLRLFR</sequence>
<evidence type="ECO:0000313" key="2">
    <source>
        <dbReference type="Proteomes" id="UP000595841"/>
    </source>
</evidence>
<accession>A0A974P714</accession>
<organism evidence="1 2">
    <name type="scientific">Paenibacillus sonchi</name>
    <dbReference type="NCBI Taxonomy" id="373687"/>
    <lineage>
        <taxon>Bacteria</taxon>
        <taxon>Bacillati</taxon>
        <taxon>Bacillota</taxon>
        <taxon>Bacilli</taxon>
        <taxon>Bacillales</taxon>
        <taxon>Paenibacillaceae</taxon>
        <taxon>Paenibacillus</taxon>
        <taxon>Paenibacillus sonchi group</taxon>
    </lineage>
</organism>
<dbReference type="RefSeq" id="WP_202676241.1">
    <property type="nucleotide sequence ID" value="NZ_CP068595.1"/>
</dbReference>
<dbReference type="EMBL" id="CP068595">
    <property type="protein sequence ID" value="QQZ58592.1"/>
    <property type="molecule type" value="Genomic_DNA"/>
</dbReference>
<proteinExistence type="predicted"/>
<gene>
    <name evidence="1" type="ORF">JI735_17490</name>
</gene>
<dbReference type="KEGG" id="pson:JI735_17490"/>
<dbReference type="AlphaFoldDB" id="A0A974P714"/>
<protein>
    <submittedName>
        <fullName evidence="1">Uncharacterized protein</fullName>
    </submittedName>
</protein>
<evidence type="ECO:0000313" key="1">
    <source>
        <dbReference type="EMBL" id="QQZ58592.1"/>
    </source>
</evidence>
<reference evidence="1 2" key="1">
    <citation type="submission" date="2021-01" db="EMBL/GenBank/DDBJ databases">
        <title>Whole genome sequence of Paenibacillus sonchi LMG 24727 for comparative genomics.</title>
        <authorList>
            <person name="Lee G."/>
            <person name="Kim M.-J."/>
            <person name="Lim K."/>
            <person name="Shin J.-H."/>
        </authorList>
    </citation>
    <scope>NUCLEOTIDE SEQUENCE [LARGE SCALE GENOMIC DNA]</scope>
    <source>
        <strain evidence="1 2">LMG 24727</strain>
    </source>
</reference>
<name>A0A974P714_9BACL</name>
<dbReference type="Proteomes" id="UP000595841">
    <property type="component" value="Chromosome"/>
</dbReference>
<keyword evidence="2" id="KW-1185">Reference proteome</keyword>